<name>A0A521F8K8_9FLAO</name>
<dbReference type="EMBL" id="WKKG01000011">
    <property type="protein sequence ID" value="MRX70089.1"/>
    <property type="molecule type" value="Genomic_DNA"/>
</dbReference>
<dbReference type="OrthoDB" id="265224at2"/>
<evidence type="ECO:0000256" key="1">
    <source>
        <dbReference type="SAM" id="Phobius"/>
    </source>
</evidence>
<accession>A0A521F8K8</accession>
<dbReference type="Proteomes" id="UP000468990">
    <property type="component" value="Unassembled WGS sequence"/>
</dbReference>
<sequence>MKTTFNSFYFSLSDKIGKHGVYLMRLALVIIYIWFGLLKIFGLSPAGDMVAKTVFWLKPEFFIPILGTCEVCIGLGLLFRKLIPVTIVLLLLHMTATLSTFFILKSSCFEIFPYEPTLAGQYIIKNIVLVAGALVIAGKYNEDYYTAMSLKKEQEKFTANAE</sequence>
<feature type="transmembrane region" description="Helical" evidence="1">
    <location>
        <begin position="123"/>
        <end position="141"/>
    </location>
</feature>
<evidence type="ECO:0000313" key="2">
    <source>
        <dbReference type="EMBL" id="MRX70089.1"/>
    </source>
</evidence>
<feature type="transmembrane region" description="Helical" evidence="1">
    <location>
        <begin position="21"/>
        <end position="41"/>
    </location>
</feature>
<dbReference type="AlphaFoldDB" id="A0A521F8K8"/>
<keyword evidence="1" id="KW-1133">Transmembrane helix</keyword>
<reference evidence="3 4" key="1">
    <citation type="submission" date="2017-05" db="EMBL/GenBank/DDBJ databases">
        <authorList>
            <person name="Varghese N."/>
            <person name="Submissions S."/>
        </authorList>
    </citation>
    <scope>NUCLEOTIDE SEQUENCE [LARGE SCALE GENOMIC DNA]</scope>
    <source>
        <strain evidence="3 4">DSM 19382</strain>
    </source>
</reference>
<feature type="transmembrane region" description="Helical" evidence="1">
    <location>
        <begin position="86"/>
        <end position="103"/>
    </location>
</feature>
<keyword evidence="5" id="KW-1185">Reference proteome</keyword>
<organism evidence="3 4">
    <name type="scientific">Flavobacterium resistens</name>
    <dbReference type="NCBI Taxonomy" id="443612"/>
    <lineage>
        <taxon>Bacteria</taxon>
        <taxon>Pseudomonadati</taxon>
        <taxon>Bacteroidota</taxon>
        <taxon>Flavobacteriia</taxon>
        <taxon>Flavobacteriales</taxon>
        <taxon>Flavobacteriaceae</taxon>
        <taxon>Flavobacterium</taxon>
    </lineage>
</organism>
<dbReference type="RefSeq" id="WP_142452392.1">
    <property type="nucleotide sequence ID" value="NZ_FXTA01000007.1"/>
</dbReference>
<evidence type="ECO:0000313" key="4">
    <source>
        <dbReference type="Proteomes" id="UP000317289"/>
    </source>
</evidence>
<reference evidence="2 5" key="2">
    <citation type="submission" date="2019-11" db="EMBL/GenBank/DDBJ databases">
        <title>Flavobacterium resistens genome.</title>
        <authorList>
            <person name="Wilson V.M."/>
            <person name="Newman J.D."/>
        </authorList>
    </citation>
    <scope>NUCLEOTIDE SEQUENCE [LARGE SCALE GENOMIC DNA]</scope>
    <source>
        <strain evidence="2 5">DSM 19382</strain>
    </source>
</reference>
<dbReference type="EMBL" id="FXTA01000007">
    <property type="protein sequence ID" value="SMO92466.1"/>
    <property type="molecule type" value="Genomic_DNA"/>
</dbReference>
<evidence type="ECO:0000313" key="5">
    <source>
        <dbReference type="Proteomes" id="UP000468990"/>
    </source>
</evidence>
<gene>
    <name evidence="2" type="ORF">GJU42_19120</name>
    <name evidence="3" type="ORF">SAMN06265349_10774</name>
</gene>
<keyword evidence="1" id="KW-0812">Transmembrane</keyword>
<keyword evidence="1" id="KW-0472">Membrane</keyword>
<dbReference type="Proteomes" id="UP000317289">
    <property type="component" value="Unassembled WGS sequence"/>
</dbReference>
<evidence type="ECO:0000313" key="3">
    <source>
        <dbReference type="EMBL" id="SMO92466.1"/>
    </source>
</evidence>
<feature type="transmembrane region" description="Helical" evidence="1">
    <location>
        <begin position="61"/>
        <end position="79"/>
    </location>
</feature>
<protein>
    <submittedName>
        <fullName evidence="3">Uncharacterized membrane protein YkgB</fullName>
    </submittedName>
</protein>
<proteinExistence type="predicted"/>